<dbReference type="PROSITE" id="PS51257">
    <property type="entry name" value="PROKAR_LIPOPROTEIN"/>
    <property type="match status" value="1"/>
</dbReference>
<feature type="chain" id="PRO_5045080536" description="Lipoprotein" evidence="1">
    <location>
        <begin position="22"/>
        <end position="175"/>
    </location>
</feature>
<evidence type="ECO:0008006" key="4">
    <source>
        <dbReference type="Google" id="ProtNLM"/>
    </source>
</evidence>
<dbReference type="EMBL" id="BAABBB010000009">
    <property type="protein sequence ID" value="GAA3533524.1"/>
    <property type="molecule type" value="Genomic_DNA"/>
</dbReference>
<name>A0ABP6VGC9_9ACTN</name>
<gene>
    <name evidence="2" type="ORF">GCM10022263_22350</name>
</gene>
<evidence type="ECO:0000313" key="3">
    <source>
        <dbReference type="Proteomes" id="UP001500301"/>
    </source>
</evidence>
<keyword evidence="1" id="KW-0732">Signal</keyword>
<evidence type="ECO:0000256" key="1">
    <source>
        <dbReference type="SAM" id="SignalP"/>
    </source>
</evidence>
<feature type="signal peptide" evidence="1">
    <location>
        <begin position="1"/>
        <end position="21"/>
    </location>
</feature>
<sequence>MRLLGNALALPLALLSAAALSGCDDEAPTPAAVGRTAVDDVVAAADDARAGVLHELADALVLTGAEGTRSFTTCGDDLAPGGVVLNDFVRFGSSGELTQEKATATAVGLLEADGWTVDDPDNQVALNATKGELVLHLRIDPAQVQVDLGSECVETSRKVATEYDDRPKVGLAWSS</sequence>
<protein>
    <recommendedName>
        <fullName evidence="4">Lipoprotein</fullName>
    </recommendedName>
</protein>
<reference evidence="3" key="1">
    <citation type="journal article" date="2019" name="Int. J. Syst. Evol. Microbiol.">
        <title>The Global Catalogue of Microorganisms (GCM) 10K type strain sequencing project: providing services to taxonomists for standard genome sequencing and annotation.</title>
        <authorList>
            <consortium name="The Broad Institute Genomics Platform"/>
            <consortium name="The Broad Institute Genome Sequencing Center for Infectious Disease"/>
            <person name="Wu L."/>
            <person name="Ma J."/>
        </authorList>
    </citation>
    <scope>NUCLEOTIDE SEQUENCE [LARGE SCALE GENOMIC DNA]</scope>
    <source>
        <strain evidence="3">JCM 17460</strain>
    </source>
</reference>
<organism evidence="2 3">
    <name type="scientific">Nocardioides daeguensis</name>
    <dbReference type="NCBI Taxonomy" id="908359"/>
    <lineage>
        <taxon>Bacteria</taxon>
        <taxon>Bacillati</taxon>
        <taxon>Actinomycetota</taxon>
        <taxon>Actinomycetes</taxon>
        <taxon>Propionibacteriales</taxon>
        <taxon>Nocardioidaceae</taxon>
        <taxon>Nocardioides</taxon>
    </lineage>
</organism>
<keyword evidence="3" id="KW-1185">Reference proteome</keyword>
<evidence type="ECO:0000313" key="2">
    <source>
        <dbReference type="EMBL" id="GAA3533524.1"/>
    </source>
</evidence>
<proteinExistence type="predicted"/>
<comment type="caution">
    <text evidence="2">The sequence shown here is derived from an EMBL/GenBank/DDBJ whole genome shotgun (WGS) entry which is preliminary data.</text>
</comment>
<dbReference type="Proteomes" id="UP001500301">
    <property type="component" value="Unassembled WGS sequence"/>
</dbReference>
<dbReference type="RefSeq" id="WP_218236264.1">
    <property type="nucleotide sequence ID" value="NZ_BAABBB010000009.1"/>
</dbReference>
<accession>A0ABP6VGC9</accession>